<name>A0A9N9KEG7_9GLOM</name>
<evidence type="ECO:0000313" key="1">
    <source>
        <dbReference type="EMBL" id="CAG8821717.1"/>
    </source>
</evidence>
<feature type="non-terminal residue" evidence="1">
    <location>
        <position position="1"/>
    </location>
</feature>
<accession>A0A9N9KEG7</accession>
<dbReference type="EMBL" id="CAJVPZ010101003">
    <property type="protein sequence ID" value="CAG8821717.1"/>
    <property type="molecule type" value="Genomic_DNA"/>
</dbReference>
<proteinExistence type="predicted"/>
<sequence>VVSYRVEQIEEAIRDLDKDLAVFKDRVLEKLEKVEQNQKTP</sequence>
<dbReference type="OrthoDB" id="10500312at2759"/>
<feature type="non-terminal residue" evidence="1">
    <location>
        <position position="41"/>
    </location>
</feature>
<protein>
    <submittedName>
        <fullName evidence="1">4179_t:CDS:1</fullName>
    </submittedName>
</protein>
<dbReference type="AlphaFoldDB" id="A0A9N9KEG7"/>
<keyword evidence="2" id="KW-1185">Reference proteome</keyword>
<comment type="caution">
    <text evidence="1">The sequence shown here is derived from an EMBL/GenBank/DDBJ whole genome shotgun (WGS) entry which is preliminary data.</text>
</comment>
<organism evidence="1 2">
    <name type="scientific">Racocetra fulgida</name>
    <dbReference type="NCBI Taxonomy" id="60492"/>
    <lineage>
        <taxon>Eukaryota</taxon>
        <taxon>Fungi</taxon>
        <taxon>Fungi incertae sedis</taxon>
        <taxon>Mucoromycota</taxon>
        <taxon>Glomeromycotina</taxon>
        <taxon>Glomeromycetes</taxon>
        <taxon>Diversisporales</taxon>
        <taxon>Gigasporaceae</taxon>
        <taxon>Racocetra</taxon>
    </lineage>
</organism>
<evidence type="ECO:0000313" key="2">
    <source>
        <dbReference type="Proteomes" id="UP000789396"/>
    </source>
</evidence>
<reference evidence="1" key="1">
    <citation type="submission" date="2021-06" db="EMBL/GenBank/DDBJ databases">
        <authorList>
            <person name="Kallberg Y."/>
            <person name="Tangrot J."/>
            <person name="Rosling A."/>
        </authorList>
    </citation>
    <scope>NUCLEOTIDE SEQUENCE</scope>
    <source>
        <strain evidence="1">IN212</strain>
    </source>
</reference>
<dbReference type="Proteomes" id="UP000789396">
    <property type="component" value="Unassembled WGS sequence"/>
</dbReference>
<gene>
    <name evidence="1" type="ORF">RFULGI_LOCUS19710</name>
</gene>